<dbReference type="RefSeq" id="WP_146158496.1">
    <property type="nucleotide sequence ID" value="NZ_PVNL01000135.1"/>
</dbReference>
<dbReference type="EMBL" id="PVNL01000135">
    <property type="protein sequence ID" value="PRP96132.1"/>
    <property type="molecule type" value="Genomic_DNA"/>
</dbReference>
<dbReference type="Proteomes" id="UP000238823">
    <property type="component" value="Unassembled WGS sequence"/>
</dbReference>
<dbReference type="PANTHER" id="PTHR12126">
    <property type="entry name" value="NADH-UBIQUINONE OXIDOREDUCTASE 39 KDA SUBUNIT-RELATED"/>
    <property type="match status" value="1"/>
</dbReference>
<comment type="caution">
    <text evidence="2">The sequence shown here is derived from an EMBL/GenBank/DDBJ whole genome shotgun (WGS) entry which is preliminary data.</text>
</comment>
<accession>A0A2S9XTE7</accession>
<protein>
    <submittedName>
        <fullName evidence="2">3 beta-hydroxysteroid dehydrogenase/Delta 5--&gt;4-isomerase</fullName>
    </submittedName>
</protein>
<feature type="domain" description="NAD(P)-binding" evidence="1">
    <location>
        <begin position="12"/>
        <end position="117"/>
    </location>
</feature>
<evidence type="ECO:0000313" key="2">
    <source>
        <dbReference type="EMBL" id="PRP96132.1"/>
    </source>
</evidence>
<keyword evidence="2" id="KW-0413">Isomerase</keyword>
<evidence type="ECO:0000313" key="3">
    <source>
        <dbReference type="Proteomes" id="UP000238823"/>
    </source>
</evidence>
<gene>
    <name evidence="2" type="ORF">ENSA7_69460</name>
</gene>
<dbReference type="GO" id="GO:0044877">
    <property type="term" value="F:protein-containing complex binding"/>
    <property type="evidence" value="ECO:0007669"/>
    <property type="project" value="TreeGrafter"/>
</dbReference>
<dbReference type="PANTHER" id="PTHR12126:SF11">
    <property type="entry name" value="NADH DEHYDROGENASE [UBIQUINONE] 1 ALPHA SUBCOMPLEX SUBUNIT 9, MITOCHONDRIAL"/>
    <property type="match status" value="1"/>
</dbReference>
<sequence length="327" mass="35760">MPKPGKRVLLTGATGFVGSHLHPVLVRAGYEVCGATRNPAKARRRKPQFEFCQLEMSDPKSIAAALAGRDAAIYLVHGMAESESEQDYEAAEQRMAANFLAAAEQAGVTRIVYLGGVRPAGRPSKHLRSRLATGETLRSGSVSTIELQAGMIIGRGSQSWRIVRDLSMRLPVMVLPRWLRHRSQPIAIEDVSAALRLAVDLDLSGSAVYPLPGPETLSAREILERVARLRNICPRVVEVPVVTPRLSSYWIALVTRADRHLAAELVEGLTSDLVAKDEGFWALAPEHELVPFDVAAERALAAENRELSIVARASERIIQVLARPSRH</sequence>
<dbReference type="OrthoDB" id="9774199at2"/>
<dbReference type="InterPro" id="IPR036291">
    <property type="entry name" value="NAD(P)-bd_dom_sf"/>
</dbReference>
<evidence type="ECO:0000259" key="1">
    <source>
        <dbReference type="Pfam" id="PF13460"/>
    </source>
</evidence>
<proteinExistence type="predicted"/>
<reference evidence="2 3" key="1">
    <citation type="submission" date="2018-03" db="EMBL/GenBank/DDBJ databases">
        <title>Draft Genome Sequences of the Obligatory Marine Myxobacteria Enhygromyxa salina SWB007.</title>
        <authorList>
            <person name="Poehlein A."/>
            <person name="Moghaddam J.A."/>
            <person name="Harms H."/>
            <person name="Alanjari M."/>
            <person name="Koenig G.M."/>
            <person name="Daniel R."/>
            <person name="Schaeberle T.F."/>
        </authorList>
    </citation>
    <scope>NUCLEOTIDE SEQUENCE [LARGE SCALE GENOMIC DNA]</scope>
    <source>
        <strain evidence="2 3">SWB007</strain>
    </source>
</reference>
<dbReference type="InterPro" id="IPR016040">
    <property type="entry name" value="NAD(P)-bd_dom"/>
</dbReference>
<name>A0A2S9XTE7_9BACT</name>
<dbReference type="Gene3D" id="3.40.50.720">
    <property type="entry name" value="NAD(P)-binding Rossmann-like Domain"/>
    <property type="match status" value="1"/>
</dbReference>
<dbReference type="AlphaFoldDB" id="A0A2S9XTE7"/>
<dbReference type="GO" id="GO:0016853">
    <property type="term" value="F:isomerase activity"/>
    <property type="evidence" value="ECO:0007669"/>
    <property type="project" value="UniProtKB-KW"/>
</dbReference>
<dbReference type="SUPFAM" id="SSF51735">
    <property type="entry name" value="NAD(P)-binding Rossmann-fold domains"/>
    <property type="match status" value="1"/>
</dbReference>
<dbReference type="InterPro" id="IPR051207">
    <property type="entry name" value="ComplexI_NDUFA9_subunit"/>
</dbReference>
<dbReference type="Pfam" id="PF13460">
    <property type="entry name" value="NAD_binding_10"/>
    <property type="match status" value="1"/>
</dbReference>
<organism evidence="2 3">
    <name type="scientific">Enhygromyxa salina</name>
    <dbReference type="NCBI Taxonomy" id="215803"/>
    <lineage>
        <taxon>Bacteria</taxon>
        <taxon>Pseudomonadati</taxon>
        <taxon>Myxococcota</taxon>
        <taxon>Polyangia</taxon>
        <taxon>Nannocystales</taxon>
        <taxon>Nannocystaceae</taxon>
        <taxon>Enhygromyxa</taxon>
    </lineage>
</organism>